<evidence type="ECO:0000313" key="3">
    <source>
        <dbReference type="Proteomes" id="UP000008633"/>
    </source>
</evidence>
<sequence length="150" mass="17185">MRRSFLILSALLLLGGSALAEPPKEAVKILKHLEFLGYNATMDSKHIIAKHSEHLNFYLKQYRGGMLLTSFFTSNAQGKKHRKDLIRIANDLNKDAAAARYYIDKDGDLAIEAYYPGGYERQRFGLFLDTYNLESENIANHKKELVKYLE</sequence>
<gene>
    <name evidence="2" type="ordered locus">Nitsa_0876</name>
</gene>
<dbReference type="HOGENOM" id="CLU_1738591_0_0_7"/>
<proteinExistence type="predicted"/>
<accession>E6X2S0</accession>
<keyword evidence="3" id="KW-1185">Reference proteome</keyword>
<dbReference type="eggNOG" id="ENOG5033E21">
    <property type="taxonomic scope" value="Bacteria"/>
</dbReference>
<feature type="chain" id="PRO_5003212696" evidence="1">
    <location>
        <begin position="21"/>
        <end position="150"/>
    </location>
</feature>
<name>E6X2S0_NITSE</name>
<organism evidence="2 3">
    <name type="scientific">Nitratifractor salsuginis (strain DSM 16511 / JCM 12458 / E9I37-1)</name>
    <dbReference type="NCBI Taxonomy" id="749222"/>
    <lineage>
        <taxon>Bacteria</taxon>
        <taxon>Pseudomonadati</taxon>
        <taxon>Campylobacterota</taxon>
        <taxon>Epsilonproteobacteria</taxon>
        <taxon>Campylobacterales</taxon>
        <taxon>Sulfurovaceae</taxon>
        <taxon>Nitratifractor</taxon>
    </lineage>
</organism>
<dbReference type="Proteomes" id="UP000008633">
    <property type="component" value="Chromosome"/>
</dbReference>
<dbReference type="RefSeq" id="WP_013553830.1">
    <property type="nucleotide sequence ID" value="NC_014935.1"/>
</dbReference>
<keyword evidence="1" id="KW-0732">Signal</keyword>
<dbReference type="KEGG" id="nsa:Nitsa_0876"/>
<evidence type="ECO:0000256" key="1">
    <source>
        <dbReference type="SAM" id="SignalP"/>
    </source>
</evidence>
<dbReference type="EMBL" id="CP002452">
    <property type="protein sequence ID" value="ADV46136.1"/>
    <property type="molecule type" value="Genomic_DNA"/>
</dbReference>
<dbReference type="AlphaFoldDB" id="E6X2S0"/>
<evidence type="ECO:0000313" key="2">
    <source>
        <dbReference type="EMBL" id="ADV46136.1"/>
    </source>
</evidence>
<feature type="signal peptide" evidence="1">
    <location>
        <begin position="1"/>
        <end position="20"/>
    </location>
</feature>
<reference evidence="3" key="2">
    <citation type="submission" date="2011-01" db="EMBL/GenBank/DDBJ databases">
        <title>The complete genome of Nitratifractor salsuginis DSM 16511.</title>
        <authorList>
            <consortium name="US DOE Joint Genome Institute (JGI-PGF)"/>
            <person name="Lucas S."/>
            <person name="Copeland A."/>
            <person name="Lapidus A."/>
            <person name="Bruce D."/>
            <person name="Goodwin L."/>
            <person name="Pitluck S."/>
            <person name="Kyrpides N."/>
            <person name="Mavromatis K."/>
            <person name="Ivanova N."/>
            <person name="Mikhailova N."/>
            <person name="Zeytun A."/>
            <person name="Detter J.C."/>
            <person name="Tapia R."/>
            <person name="Han C."/>
            <person name="Land M."/>
            <person name="Hauser L."/>
            <person name="Markowitz V."/>
            <person name="Cheng J.-F."/>
            <person name="Hugenholtz P."/>
            <person name="Woyke T."/>
            <person name="Wu D."/>
            <person name="Tindall B."/>
            <person name="Schuetze A."/>
            <person name="Brambilla E."/>
            <person name="Klenk H.-P."/>
            <person name="Eisen J.A."/>
        </authorList>
    </citation>
    <scope>NUCLEOTIDE SEQUENCE [LARGE SCALE GENOMIC DNA]</scope>
    <source>
        <strain evidence="3">DSM 16511 / JCM 12458 / E9I37-1</strain>
    </source>
</reference>
<reference evidence="2 3" key="1">
    <citation type="journal article" date="2011" name="Stand. Genomic Sci.">
        <title>Complete genome sequence of Nitratifractor salsuginis type strain (E9I37-1).</title>
        <authorList>
            <person name="Anderson I."/>
            <person name="Sikorski J."/>
            <person name="Zeytun A."/>
            <person name="Nolan M."/>
            <person name="Lapidus A."/>
            <person name="Lucas S."/>
            <person name="Hammon N."/>
            <person name="Deshpande S."/>
            <person name="Cheng J.F."/>
            <person name="Tapia R."/>
            <person name="Han C."/>
            <person name="Goodwin L."/>
            <person name="Pitluck S."/>
            <person name="Liolios K."/>
            <person name="Pagani I."/>
            <person name="Ivanova N."/>
            <person name="Huntemann M."/>
            <person name="Mavromatis K."/>
            <person name="Ovchinikova G."/>
            <person name="Pati A."/>
            <person name="Chen A."/>
            <person name="Palaniappan K."/>
            <person name="Land M."/>
            <person name="Hauser L."/>
            <person name="Brambilla E.M."/>
            <person name="Ngatchou-Djao O.D."/>
            <person name="Rohde M."/>
            <person name="Tindall B.J."/>
            <person name="Goker M."/>
            <person name="Detter J.C."/>
            <person name="Woyke T."/>
            <person name="Bristow J."/>
            <person name="Eisen J.A."/>
            <person name="Markowitz V."/>
            <person name="Hugenholtz P."/>
            <person name="Klenk H.P."/>
            <person name="Kyrpides N.C."/>
        </authorList>
    </citation>
    <scope>NUCLEOTIDE SEQUENCE [LARGE SCALE GENOMIC DNA]</scope>
    <source>
        <strain evidence="3">DSM 16511 / JCM 12458 / E9I37-1</strain>
    </source>
</reference>
<protein>
    <submittedName>
        <fullName evidence="2">Uncharacterized protein</fullName>
    </submittedName>
</protein>
<dbReference type="OrthoDB" id="9905022at2"/>
<dbReference type="STRING" id="749222.Nitsa_0876"/>